<dbReference type="EMBL" id="JAWDGP010000283">
    <property type="protein sequence ID" value="KAK3801809.1"/>
    <property type="molecule type" value="Genomic_DNA"/>
</dbReference>
<dbReference type="Gene3D" id="3.90.550.50">
    <property type="match status" value="1"/>
</dbReference>
<gene>
    <name evidence="13" type="ORF">RRG08_048396</name>
</gene>
<feature type="compositionally biased region" description="Polar residues" evidence="12">
    <location>
        <begin position="121"/>
        <end position="144"/>
    </location>
</feature>
<reference evidence="13" key="1">
    <citation type="journal article" date="2023" name="G3 (Bethesda)">
        <title>A reference genome for the long-term kleptoplast-retaining sea slug Elysia crispata morphotype clarki.</title>
        <authorList>
            <person name="Eastman K.E."/>
            <person name="Pendleton A.L."/>
            <person name="Shaikh M.A."/>
            <person name="Suttiyut T."/>
            <person name="Ogas R."/>
            <person name="Tomko P."/>
            <person name="Gavelis G."/>
            <person name="Widhalm J.R."/>
            <person name="Wisecaver J.H."/>
        </authorList>
    </citation>
    <scope>NUCLEOTIDE SEQUENCE</scope>
    <source>
        <strain evidence="13">ECLA1</strain>
    </source>
</reference>
<keyword evidence="7" id="KW-1133">Transmembrane helix</keyword>
<evidence type="ECO:0000256" key="11">
    <source>
        <dbReference type="RuleBase" id="RU363063"/>
    </source>
</evidence>
<evidence type="ECO:0000256" key="2">
    <source>
        <dbReference type="ARBA" id="ARBA00008661"/>
    </source>
</evidence>
<dbReference type="GO" id="GO:0006493">
    <property type="term" value="P:protein O-linked glycosylation"/>
    <property type="evidence" value="ECO:0007669"/>
    <property type="project" value="TreeGrafter"/>
</dbReference>
<organism evidence="13 14">
    <name type="scientific">Elysia crispata</name>
    <name type="common">lettuce slug</name>
    <dbReference type="NCBI Taxonomy" id="231223"/>
    <lineage>
        <taxon>Eukaryota</taxon>
        <taxon>Metazoa</taxon>
        <taxon>Spiralia</taxon>
        <taxon>Lophotrochozoa</taxon>
        <taxon>Mollusca</taxon>
        <taxon>Gastropoda</taxon>
        <taxon>Heterobranchia</taxon>
        <taxon>Euthyneura</taxon>
        <taxon>Panpulmonata</taxon>
        <taxon>Sacoglossa</taxon>
        <taxon>Placobranchoidea</taxon>
        <taxon>Plakobranchidae</taxon>
        <taxon>Elysia</taxon>
    </lineage>
</organism>
<feature type="region of interest" description="Disordered" evidence="12">
    <location>
        <begin position="86"/>
        <end position="165"/>
    </location>
</feature>
<evidence type="ECO:0000256" key="6">
    <source>
        <dbReference type="ARBA" id="ARBA00022968"/>
    </source>
</evidence>
<dbReference type="EC" id="2.4.1.-" evidence="11"/>
<evidence type="ECO:0000256" key="3">
    <source>
        <dbReference type="ARBA" id="ARBA00022676"/>
    </source>
</evidence>
<dbReference type="InterPro" id="IPR002659">
    <property type="entry name" value="Glyco_trans_31"/>
</dbReference>
<name>A0AAE1EBS4_9GAST</name>
<evidence type="ECO:0000256" key="7">
    <source>
        <dbReference type="ARBA" id="ARBA00022989"/>
    </source>
</evidence>
<dbReference type="PANTHER" id="PTHR11214">
    <property type="entry name" value="BETA-1,3-N-ACETYLGLUCOSAMINYLTRANSFERASE"/>
    <property type="match status" value="1"/>
</dbReference>
<evidence type="ECO:0000313" key="13">
    <source>
        <dbReference type="EMBL" id="KAK3801809.1"/>
    </source>
</evidence>
<dbReference type="Pfam" id="PF01762">
    <property type="entry name" value="Galactosyl_T"/>
    <property type="match status" value="1"/>
</dbReference>
<keyword evidence="6" id="KW-0735">Signal-anchor</keyword>
<keyword evidence="3 11" id="KW-0328">Glycosyltransferase</keyword>
<keyword evidence="8 11" id="KW-0333">Golgi apparatus</keyword>
<proteinExistence type="inferred from homology"/>
<keyword evidence="4" id="KW-0808">Transferase</keyword>
<dbReference type="Proteomes" id="UP001283361">
    <property type="component" value="Unassembled WGS sequence"/>
</dbReference>
<keyword evidence="9" id="KW-0472">Membrane</keyword>
<evidence type="ECO:0000313" key="14">
    <source>
        <dbReference type="Proteomes" id="UP001283361"/>
    </source>
</evidence>
<evidence type="ECO:0000256" key="8">
    <source>
        <dbReference type="ARBA" id="ARBA00023034"/>
    </source>
</evidence>
<evidence type="ECO:0000256" key="4">
    <source>
        <dbReference type="ARBA" id="ARBA00022679"/>
    </source>
</evidence>
<dbReference type="PANTHER" id="PTHR11214:SF314">
    <property type="entry name" value="HEXOSYLTRANSFERASE"/>
    <property type="match status" value="1"/>
</dbReference>
<keyword evidence="14" id="KW-1185">Reference proteome</keyword>
<evidence type="ECO:0000256" key="12">
    <source>
        <dbReference type="SAM" id="MobiDB-lite"/>
    </source>
</evidence>
<evidence type="ECO:0000256" key="9">
    <source>
        <dbReference type="ARBA" id="ARBA00023136"/>
    </source>
</evidence>
<keyword evidence="5" id="KW-0812">Transmembrane</keyword>
<feature type="compositionally biased region" description="Polar residues" evidence="12">
    <location>
        <begin position="100"/>
        <end position="114"/>
    </location>
</feature>
<evidence type="ECO:0000256" key="1">
    <source>
        <dbReference type="ARBA" id="ARBA00004323"/>
    </source>
</evidence>
<evidence type="ECO:0000256" key="5">
    <source>
        <dbReference type="ARBA" id="ARBA00022692"/>
    </source>
</evidence>
<sequence>MTVFLCLVCSVLGFVTLTITVAPLEKFHTRLGNFSNDSVNYDTSKSLLSKNLSVNNNYSVSALLRNVSKKHNAPIASTFSQNVSAVSNRSTPATVRETSKTAGASIVSNDSSSVVKPDTSLKPTSSRNSSTSVANGTKSTTPLKSVSAPETKKATPPKSGTMVKNTEVKPDKVPVTSMSGRLVEKGFFRDVILPSISCSGRNIELILCVPVKRDNAATREVIRLTWGSYGKYGGRPGGNTTTGKDGGAGEIILVFFIGSSSLVSSKAEQDKIAEEAKIFGDIYQADFIDTYENLTLKSISILKFVSSLCPNARYVAKIDDDMYVNIPLLLKELQAVTKKLSHGKNNSINIPPFAYGVLFKKAIVIRDKKSKWFTSPEVYKPKWYPTYLSGTTYAMSGTAALRLYEATLKVPVFWMEDIYVTGMCSIVAKVSLTGNNNLCTIAKRKPTGCAFQNAISGHQYTASELITIHTQLHSPSLKCK</sequence>
<comment type="caution">
    <text evidence="13">The sequence shown here is derived from an EMBL/GenBank/DDBJ whole genome shotgun (WGS) entry which is preliminary data.</text>
</comment>
<comment type="subcellular location">
    <subcellularLocation>
        <location evidence="1 11">Golgi apparatus membrane</location>
        <topology evidence="1 11">Single-pass type II membrane protein</topology>
    </subcellularLocation>
</comment>
<dbReference type="GO" id="GO:0000139">
    <property type="term" value="C:Golgi membrane"/>
    <property type="evidence" value="ECO:0007669"/>
    <property type="project" value="UniProtKB-SubCell"/>
</dbReference>
<evidence type="ECO:0000256" key="10">
    <source>
        <dbReference type="ARBA" id="ARBA00023180"/>
    </source>
</evidence>
<accession>A0AAE1EBS4</accession>
<dbReference type="FunFam" id="3.90.550.50:FF:000001">
    <property type="entry name" value="Hexosyltransferase"/>
    <property type="match status" value="1"/>
</dbReference>
<protein>
    <recommendedName>
        <fullName evidence="11">Hexosyltransferase</fullName>
        <ecNumber evidence="11">2.4.1.-</ecNumber>
    </recommendedName>
</protein>
<dbReference type="GO" id="GO:0016758">
    <property type="term" value="F:hexosyltransferase activity"/>
    <property type="evidence" value="ECO:0007669"/>
    <property type="project" value="InterPro"/>
</dbReference>
<comment type="similarity">
    <text evidence="2 11">Belongs to the glycosyltransferase 31 family.</text>
</comment>
<keyword evidence="10" id="KW-0325">Glycoprotein</keyword>
<dbReference type="AlphaFoldDB" id="A0AAE1EBS4"/>